<comment type="caution">
    <text evidence="2">The sequence shown here is derived from an EMBL/GenBank/DDBJ whole genome shotgun (WGS) entry which is preliminary data.</text>
</comment>
<protein>
    <submittedName>
        <fullName evidence="2">Helix-turn-helix domain-containing protein</fullName>
    </submittedName>
</protein>
<name>A0ABW4CWP4_9LACO</name>
<evidence type="ECO:0000259" key="1">
    <source>
        <dbReference type="Pfam" id="PF01726"/>
    </source>
</evidence>
<organism evidence="2 3">
    <name type="scientific">Lacticaseibacillus hegangensis</name>
    <dbReference type="NCBI Taxonomy" id="2486010"/>
    <lineage>
        <taxon>Bacteria</taxon>
        <taxon>Bacillati</taxon>
        <taxon>Bacillota</taxon>
        <taxon>Bacilli</taxon>
        <taxon>Lactobacillales</taxon>
        <taxon>Lactobacillaceae</taxon>
        <taxon>Lacticaseibacillus</taxon>
    </lineage>
</organism>
<accession>A0ABW4CWP4</accession>
<dbReference type="EMBL" id="JBHTOK010000063">
    <property type="protein sequence ID" value="MFD1441224.1"/>
    <property type="molecule type" value="Genomic_DNA"/>
</dbReference>
<gene>
    <name evidence="2" type="ORF">ACFQ5K_07545</name>
</gene>
<evidence type="ECO:0000313" key="3">
    <source>
        <dbReference type="Proteomes" id="UP001597212"/>
    </source>
</evidence>
<dbReference type="Gene3D" id="1.10.10.10">
    <property type="entry name" value="Winged helix-like DNA-binding domain superfamily/Winged helix DNA-binding domain"/>
    <property type="match status" value="1"/>
</dbReference>
<dbReference type="RefSeq" id="WP_125754732.1">
    <property type="nucleotide sequence ID" value="NZ_JBHTOK010000063.1"/>
</dbReference>
<sequence>MLTPKQRDERAMRILSVIELSLDATGEVPTALQMSRQLSMAKSSLHEALVRMQRDGLVEWDKHAIKTLYVTDYGDLTYERAKRGKELGELV</sequence>
<evidence type="ECO:0000313" key="2">
    <source>
        <dbReference type="EMBL" id="MFD1441224.1"/>
    </source>
</evidence>
<reference evidence="3" key="1">
    <citation type="journal article" date="2019" name="Int. J. Syst. Evol. Microbiol.">
        <title>The Global Catalogue of Microorganisms (GCM) 10K type strain sequencing project: providing services to taxonomists for standard genome sequencing and annotation.</title>
        <authorList>
            <consortium name="The Broad Institute Genomics Platform"/>
            <consortium name="The Broad Institute Genome Sequencing Center for Infectious Disease"/>
            <person name="Wu L."/>
            <person name="Ma J."/>
        </authorList>
    </citation>
    <scope>NUCLEOTIDE SEQUENCE [LARGE SCALE GENOMIC DNA]</scope>
    <source>
        <strain evidence="3">CCM 8912</strain>
    </source>
</reference>
<dbReference type="Pfam" id="PF01726">
    <property type="entry name" value="LexA_DNA_bind"/>
    <property type="match status" value="1"/>
</dbReference>
<dbReference type="InterPro" id="IPR006199">
    <property type="entry name" value="LexA_DNA-bd_dom"/>
</dbReference>
<dbReference type="InterPro" id="IPR036390">
    <property type="entry name" value="WH_DNA-bd_sf"/>
</dbReference>
<dbReference type="Proteomes" id="UP001597212">
    <property type="component" value="Unassembled WGS sequence"/>
</dbReference>
<proteinExistence type="predicted"/>
<dbReference type="SUPFAM" id="SSF46785">
    <property type="entry name" value="Winged helix' DNA-binding domain"/>
    <property type="match status" value="1"/>
</dbReference>
<feature type="domain" description="LexA repressor DNA-binding" evidence="1">
    <location>
        <begin position="9"/>
        <end position="64"/>
    </location>
</feature>
<dbReference type="InterPro" id="IPR036388">
    <property type="entry name" value="WH-like_DNA-bd_sf"/>
</dbReference>
<keyword evidence="3" id="KW-1185">Reference proteome</keyword>